<dbReference type="EMBL" id="FOSG01000016">
    <property type="protein sequence ID" value="SFL30576.1"/>
    <property type="molecule type" value="Genomic_DNA"/>
</dbReference>
<organism evidence="1 2">
    <name type="scientific">Streptomyces pini</name>
    <dbReference type="NCBI Taxonomy" id="1520580"/>
    <lineage>
        <taxon>Bacteria</taxon>
        <taxon>Bacillati</taxon>
        <taxon>Actinomycetota</taxon>
        <taxon>Actinomycetes</taxon>
        <taxon>Kitasatosporales</taxon>
        <taxon>Streptomycetaceae</taxon>
        <taxon>Streptomyces</taxon>
    </lineage>
</organism>
<reference evidence="2" key="1">
    <citation type="submission" date="2016-10" db="EMBL/GenBank/DDBJ databases">
        <authorList>
            <person name="Varghese N."/>
            <person name="Submissions S."/>
        </authorList>
    </citation>
    <scope>NUCLEOTIDE SEQUENCE [LARGE SCALE GENOMIC DNA]</scope>
    <source>
        <strain evidence="2">PL19</strain>
    </source>
</reference>
<proteinExistence type="predicted"/>
<sequence>MSERVPLPEVLPGMGAHPLPEDWEAVSAFILVKCRDEEGEIAWSFRTTEEIDPYELLGALTVQADLVRKRMLANWDVDDDESSDESA</sequence>
<gene>
    <name evidence="1" type="ORF">SAMN05192584_116106</name>
</gene>
<keyword evidence="2" id="KW-1185">Reference proteome</keyword>
<accession>A0A1I4GN72</accession>
<evidence type="ECO:0000313" key="2">
    <source>
        <dbReference type="Proteomes" id="UP000198928"/>
    </source>
</evidence>
<dbReference type="AlphaFoldDB" id="A0A1I4GN72"/>
<dbReference type="Proteomes" id="UP000198928">
    <property type="component" value="Unassembled WGS sequence"/>
</dbReference>
<evidence type="ECO:0000313" key="1">
    <source>
        <dbReference type="EMBL" id="SFL30576.1"/>
    </source>
</evidence>
<name>A0A1I4GN72_9ACTN</name>
<protein>
    <submittedName>
        <fullName evidence="1">Uncharacterized protein</fullName>
    </submittedName>
</protein>